<dbReference type="CDD" id="cd06261">
    <property type="entry name" value="TM_PBP2"/>
    <property type="match status" value="1"/>
</dbReference>
<evidence type="ECO:0000256" key="4">
    <source>
        <dbReference type="ARBA" id="ARBA00022692"/>
    </source>
</evidence>
<comment type="similarity">
    <text evidence="7">Belongs to the binding-protein-dependent transport system permease family.</text>
</comment>
<organism evidence="9 10">
    <name type="scientific">Phytoactinopolyspora alkaliphila</name>
    <dbReference type="NCBI Taxonomy" id="1783498"/>
    <lineage>
        <taxon>Bacteria</taxon>
        <taxon>Bacillati</taxon>
        <taxon>Actinomycetota</taxon>
        <taxon>Actinomycetes</taxon>
        <taxon>Jiangellales</taxon>
        <taxon>Jiangellaceae</taxon>
        <taxon>Phytoactinopolyspora</taxon>
    </lineage>
</organism>
<feature type="transmembrane region" description="Helical" evidence="7">
    <location>
        <begin position="74"/>
        <end position="97"/>
    </location>
</feature>
<proteinExistence type="inferred from homology"/>
<dbReference type="Pfam" id="PF00528">
    <property type="entry name" value="BPD_transp_1"/>
    <property type="match status" value="1"/>
</dbReference>
<feature type="transmembrane region" description="Helical" evidence="7">
    <location>
        <begin position="9"/>
        <end position="29"/>
    </location>
</feature>
<feature type="transmembrane region" description="Helical" evidence="7">
    <location>
        <begin position="183"/>
        <end position="205"/>
    </location>
</feature>
<dbReference type="InterPro" id="IPR050366">
    <property type="entry name" value="BP-dependent_transpt_permease"/>
</dbReference>
<dbReference type="PANTHER" id="PTHR43386:SF25">
    <property type="entry name" value="PEPTIDE ABC TRANSPORTER PERMEASE PROTEIN"/>
    <property type="match status" value="1"/>
</dbReference>
<comment type="caution">
    <text evidence="9">The sequence shown here is derived from an EMBL/GenBank/DDBJ whole genome shotgun (WGS) entry which is preliminary data.</text>
</comment>
<dbReference type="Gene3D" id="1.10.3720.10">
    <property type="entry name" value="MetI-like"/>
    <property type="match status" value="1"/>
</dbReference>
<feature type="transmembrane region" description="Helical" evidence="7">
    <location>
        <begin position="109"/>
        <end position="129"/>
    </location>
</feature>
<feature type="domain" description="ABC transmembrane type-1" evidence="8">
    <location>
        <begin position="70"/>
        <end position="259"/>
    </location>
</feature>
<dbReference type="EMBL" id="JAAGOB010000002">
    <property type="protein sequence ID" value="NED94754.1"/>
    <property type="molecule type" value="Genomic_DNA"/>
</dbReference>
<dbReference type="PROSITE" id="PS50928">
    <property type="entry name" value="ABC_TM1"/>
    <property type="match status" value="1"/>
</dbReference>
<dbReference type="InterPro" id="IPR000515">
    <property type="entry name" value="MetI-like"/>
</dbReference>
<comment type="subcellular location">
    <subcellularLocation>
        <location evidence="1 7">Cell membrane</location>
        <topology evidence="1 7">Multi-pass membrane protein</topology>
    </subcellularLocation>
</comment>
<dbReference type="AlphaFoldDB" id="A0A6N9YIG5"/>
<evidence type="ECO:0000256" key="5">
    <source>
        <dbReference type="ARBA" id="ARBA00022989"/>
    </source>
</evidence>
<keyword evidence="5 7" id="KW-1133">Transmembrane helix</keyword>
<dbReference type="Proteomes" id="UP000469185">
    <property type="component" value="Unassembled WGS sequence"/>
</dbReference>
<dbReference type="SUPFAM" id="SSF161098">
    <property type="entry name" value="MetI-like"/>
    <property type="match status" value="1"/>
</dbReference>
<keyword evidence="2 7" id="KW-0813">Transport</keyword>
<evidence type="ECO:0000313" key="10">
    <source>
        <dbReference type="Proteomes" id="UP000469185"/>
    </source>
</evidence>
<gene>
    <name evidence="9" type="ORF">G1H11_05460</name>
</gene>
<keyword evidence="4 7" id="KW-0812">Transmembrane</keyword>
<evidence type="ECO:0000259" key="8">
    <source>
        <dbReference type="PROSITE" id="PS50928"/>
    </source>
</evidence>
<evidence type="ECO:0000256" key="1">
    <source>
        <dbReference type="ARBA" id="ARBA00004651"/>
    </source>
</evidence>
<feature type="transmembrane region" description="Helical" evidence="7">
    <location>
        <begin position="240"/>
        <end position="259"/>
    </location>
</feature>
<protein>
    <submittedName>
        <fullName evidence="9">ABC transporter permease</fullName>
    </submittedName>
</protein>
<accession>A0A6N9YIG5</accession>
<keyword evidence="10" id="KW-1185">Reference proteome</keyword>
<evidence type="ECO:0000256" key="3">
    <source>
        <dbReference type="ARBA" id="ARBA00022475"/>
    </source>
</evidence>
<keyword evidence="3" id="KW-1003">Cell membrane</keyword>
<keyword evidence="6 7" id="KW-0472">Membrane</keyword>
<dbReference type="GO" id="GO:0005886">
    <property type="term" value="C:plasma membrane"/>
    <property type="evidence" value="ECO:0007669"/>
    <property type="project" value="UniProtKB-SubCell"/>
</dbReference>
<feature type="transmembrane region" description="Helical" evidence="7">
    <location>
        <begin position="135"/>
        <end position="153"/>
    </location>
</feature>
<evidence type="ECO:0000256" key="7">
    <source>
        <dbReference type="RuleBase" id="RU363032"/>
    </source>
</evidence>
<dbReference type="PANTHER" id="PTHR43386">
    <property type="entry name" value="OLIGOPEPTIDE TRANSPORT SYSTEM PERMEASE PROTEIN APPC"/>
    <property type="match status" value="1"/>
</dbReference>
<evidence type="ECO:0000313" key="9">
    <source>
        <dbReference type="EMBL" id="NED94754.1"/>
    </source>
</evidence>
<dbReference type="GO" id="GO:0055085">
    <property type="term" value="P:transmembrane transport"/>
    <property type="evidence" value="ECO:0007669"/>
    <property type="project" value="InterPro"/>
</dbReference>
<reference evidence="9 10" key="1">
    <citation type="submission" date="2020-02" db="EMBL/GenBank/DDBJ databases">
        <authorList>
            <person name="Li X.-J."/>
            <person name="Feng X.-M."/>
        </authorList>
    </citation>
    <scope>NUCLEOTIDE SEQUENCE [LARGE SCALE GENOMIC DNA]</scope>
    <source>
        <strain evidence="9 10">CGMCC 4.7225</strain>
    </source>
</reference>
<dbReference type="RefSeq" id="WP_163816772.1">
    <property type="nucleotide sequence ID" value="NZ_JAAGOB010000002.1"/>
</dbReference>
<dbReference type="InterPro" id="IPR035906">
    <property type="entry name" value="MetI-like_sf"/>
</dbReference>
<name>A0A6N9YIG5_9ACTN</name>
<sequence length="276" mass="28754">MSSRWPTQLVVGTVLIGLFVGIGLMSLVWTPHDAEALNVAARLAPPGTEGHLLGTDRLGRDVTTQIMVGARNSLVVAVVSTAAALVPGVFLGLVTAGSKRASREVLSRATDVALALPGILVALVLATAMGASNTTTMVAITAWFIPVMARVVIGPARQIMAREFVEAARASGRGKWYILIRHVLPNIGPVVIVQTSLLFASAILIEAALSYLGVGAQRPTTSWGMLFNESQAVVGEAPTLVLIPGVVMVLAVLGFNLLGDGLRAALDPRQTTKAVV</sequence>
<evidence type="ECO:0000256" key="6">
    <source>
        <dbReference type="ARBA" id="ARBA00023136"/>
    </source>
</evidence>
<evidence type="ECO:0000256" key="2">
    <source>
        <dbReference type="ARBA" id="ARBA00022448"/>
    </source>
</evidence>